<dbReference type="InterPro" id="IPR019651">
    <property type="entry name" value="Glutamate_DH_NAD-spec"/>
</dbReference>
<comment type="caution">
    <text evidence="3">The sequence shown here is derived from an EMBL/GenBank/DDBJ whole genome shotgun (WGS) entry which is preliminary data.</text>
</comment>
<keyword evidence="4" id="KW-1185">Reference proteome</keyword>
<name>A0A9P8QQN0_9HYPO</name>
<evidence type="ECO:0000256" key="2">
    <source>
        <dbReference type="SAM" id="Phobius"/>
    </source>
</evidence>
<feature type="transmembrane region" description="Helical" evidence="2">
    <location>
        <begin position="23"/>
        <end position="46"/>
    </location>
</feature>
<sequence>MAPGYRSPFNQPPSPRPSNATDAAFPFLAAVLVCASVLLCLVFSALRASKEQNKTCAAPSSRPGMALDRGPGPNYLALQRAIKDTARGATNIRDMFPRDQGGAGIVAAADDDNDVVRPLLCLPEPCGDPSGEQPSVIEMATRRDGNVQSKGPVSWHGTNTLNTSWGPLLRLVLILLLALGRLLAGRGLLSRALVAGLVHLVKEVQGGDLELIRLLLDLGSGGGVVTRLDLGDVLAQGGDLLPQTVGLSLVELVGVLVKSALGVVQDAVGAVARLDGGLALLVRLGILLRVLDHPLNLVVRQTRSRGNGDGLVHVGGLVLGVDVDNGIGVNVEGDLDLRNATASGGDADKLEVSEQLVVLDELTLTLEDLDLDSGLRVGRSREDLGLLGGDGGVSVDQTGEDTSQSLDTEGEGSNVKEEEILDFTGEDSALDSGAHGDGLVRVDGLGGVTSEDGLDRLGNLGHASHAADQDDLLDVLGLEAGVLEGLANGLDGSVDEGLNHLLELRASELQVDVLGAGSVGGDEGQVDVGLERRGELNLGLLGSLADALDCHTIAGKIEARGLLELGHHVANQVDVEILTTKVGVTVGGLDLEDTVLDLKDGDVEGTTAKIVDSDDAVGLLLKTIGQGSGGGLVDDTEDIEAGNLTSILGALTLSIVEVCGNSNNGVLDRLGQVGLGRLLHLVEDEATNLRGRVLLVTSRDPSIAVGVLDDFVGDLLDVSLDLSVAELATDQSLGGEESVLRVNHSLSLGGDTNQSLAVLGKSNY</sequence>
<keyword evidence="2" id="KW-1133">Transmembrane helix</keyword>
<feature type="compositionally biased region" description="Polar residues" evidence="1">
    <location>
        <begin position="395"/>
        <end position="407"/>
    </location>
</feature>
<evidence type="ECO:0000256" key="1">
    <source>
        <dbReference type="SAM" id="MobiDB-lite"/>
    </source>
</evidence>
<evidence type="ECO:0000313" key="4">
    <source>
        <dbReference type="Proteomes" id="UP000827724"/>
    </source>
</evidence>
<organism evidence="3 4">
    <name type="scientific">Trichoderma cornu-damae</name>
    <dbReference type="NCBI Taxonomy" id="654480"/>
    <lineage>
        <taxon>Eukaryota</taxon>
        <taxon>Fungi</taxon>
        <taxon>Dikarya</taxon>
        <taxon>Ascomycota</taxon>
        <taxon>Pezizomycotina</taxon>
        <taxon>Sordariomycetes</taxon>
        <taxon>Hypocreomycetidae</taxon>
        <taxon>Hypocreales</taxon>
        <taxon>Hypocreaceae</taxon>
        <taxon>Trichoderma</taxon>
    </lineage>
</organism>
<gene>
    <name evidence="3" type="ORF">Trco_003771</name>
</gene>
<evidence type="ECO:0000313" key="3">
    <source>
        <dbReference type="EMBL" id="KAH6607458.1"/>
    </source>
</evidence>
<dbReference type="Pfam" id="PF10712">
    <property type="entry name" value="NAD-GH"/>
    <property type="match status" value="1"/>
</dbReference>
<keyword evidence="2" id="KW-0472">Membrane</keyword>
<protein>
    <submittedName>
        <fullName evidence="3">Uncharacterized protein</fullName>
    </submittedName>
</protein>
<dbReference type="EMBL" id="JAIWOZ010000003">
    <property type="protein sequence ID" value="KAH6607458.1"/>
    <property type="molecule type" value="Genomic_DNA"/>
</dbReference>
<dbReference type="AlphaFoldDB" id="A0A9P8QQN0"/>
<accession>A0A9P8QQN0</accession>
<keyword evidence="2" id="KW-0812">Transmembrane</keyword>
<dbReference type="Proteomes" id="UP000827724">
    <property type="component" value="Unassembled WGS sequence"/>
</dbReference>
<dbReference type="OrthoDB" id="5146389at2759"/>
<feature type="region of interest" description="Disordered" evidence="1">
    <location>
        <begin position="388"/>
        <end position="414"/>
    </location>
</feature>
<feature type="transmembrane region" description="Helical" evidence="2">
    <location>
        <begin position="168"/>
        <end position="189"/>
    </location>
</feature>
<reference evidence="3" key="1">
    <citation type="submission" date="2021-08" db="EMBL/GenBank/DDBJ databases">
        <title>Chromosome-Level Trichoderma cornu-damae using Hi-C Data.</title>
        <authorList>
            <person name="Kim C.S."/>
        </authorList>
    </citation>
    <scope>NUCLEOTIDE SEQUENCE</scope>
    <source>
        <strain evidence="3">KA19-0412C</strain>
    </source>
</reference>
<proteinExistence type="predicted"/>